<gene>
    <name evidence="3" type="ORF">B0T14DRAFT_497558</name>
</gene>
<comment type="caution">
    <text evidence="3">The sequence shown here is derived from an EMBL/GenBank/DDBJ whole genome shotgun (WGS) entry which is preliminary data.</text>
</comment>
<evidence type="ECO:0000313" key="3">
    <source>
        <dbReference type="EMBL" id="KAK0616269.1"/>
    </source>
</evidence>
<evidence type="ECO:0000259" key="2">
    <source>
        <dbReference type="Pfam" id="PF01918"/>
    </source>
</evidence>
<name>A0AA39WIY0_9PEZI</name>
<sequence>MLVHAQTIPKRKHPSDGDAPMQKKQRIAIAPDPTSTASHYFVVHEPILARLRPRYDVKAMSIMSSTSIKKRVDKALDHLGRFSAWDQAVLPGVVFFSATLNASNKLITIGELVRRRIGESDQKWYQYNVLNETEHEEDSMVEETFMPMNDDTGHENEEDYFETLAPNIHELAVTPGKIRRKSYMSILISRIPLEEIKNHPDISMQTNEASIDMLRRKNLGVRA</sequence>
<dbReference type="Proteomes" id="UP001175000">
    <property type="component" value="Unassembled WGS sequence"/>
</dbReference>
<dbReference type="AlphaFoldDB" id="A0AA39WIY0"/>
<feature type="domain" description="DNA/RNA-binding protein Alba-like" evidence="2">
    <location>
        <begin position="59"/>
        <end position="133"/>
    </location>
</feature>
<keyword evidence="4" id="KW-1185">Reference proteome</keyword>
<organism evidence="3 4">
    <name type="scientific">Immersiella caudata</name>
    <dbReference type="NCBI Taxonomy" id="314043"/>
    <lineage>
        <taxon>Eukaryota</taxon>
        <taxon>Fungi</taxon>
        <taxon>Dikarya</taxon>
        <taxon>Ascomycota</taxon>
        <taxon>Pezizomycotina</taxon>
        <taxon>Sordariomycetes</taxon>
        <taxon>Sordariomycetidae</taxon>
        <taxon>Sordariales</taxon>
        <taxon>Lasiosphaeriaceae</taxon>
        <taxon>Immersiella</taxon>
    </lineage>
</organism>
<protein>
    <recommendedName>
        <fullName evidence="2">DNA/RNA-binding protein Alba-like domain-containing protein</fullName>
    </recommendedName>
</protein>
<evidence type="ECO:0000256" key="1">
    <source>
        <dbReference type="SAM" id="MobiDB-lite"/>
    </source>
</evidence>
<dbReference type="EMBL" id="JAULSU010000005">
    <property type="protein sequence ID" value="KAK0616269.1"/>
    <property type="molecule type" value="Genomic_DNA"/>
</dbReference>
<dbReference type="Pfam" id="PF01918">
    <property type="entry name" value="Alba"/>
    <property type="match status" value="1"/>
</dbReference>
<dbReference type="GO" id="GO:0003676">
    <property type="term" value="F:nucleic acid binding"/>
    <property type="evidence" value="ECO:0007669"/>
    <property type="project" value="InterPro"/>
</dbReference>
<feature type="region of interest" description="Disordered" evidence="1">
    <location>
        <begin position="1"/>
        <end position="23"/>
    </location>
</feature>
<evidence type="ECO:0000313" key="4">
    <source>
        <dbReference type="Proteomes" id="UP001175000"/>
    </source>
</evidence>
<proteinExistence type="predicted"/>
<reference evidence="3" key="1">
    <citation type="submission" date="2023-06" db="EMBL/GenBank/DDBJ databases">
        <title>Genome-scale phylogeny and comparative genomics of the fungal order Sordariales.</title>
        <authorList>
            <consortium name="Lawrence Berkeley National Laboratory"/>
            <person name="Hensen N."/>
            <person name="Bonometti L."/>
            <person name="Westerberg I."/>
            <person name="Brannstrom I.O."/>
            <person name="Guillou S."/>
            <person name="Cros-Aarteil S."/>
            <person name="Calhoun S."/>
            <person name="Haridas S."/>
            <person name="Kuo A."/>
            <person name="Mondo S."/>
            <person name="Pangilinan J."/>
            <person name="Riley R."/>
            <person name="Labutti K."/>
            <person name="Andreopoulos B."/>
            <person name="Lipzen A."/>
            <person name="Chen C."/>
            <person name="Yanf M."/>
            <person name="Daum C."/>
            <person name="Ng V."/>
            <person name="Clum A."/>
            <person name="Steindorff A."/>
            <person name="Ohm R."/>
            <person name="Martin F."/>
            <person name="Silar P."/>
            <person name="Natvig D."/>
            <person name="Lalanne C."/>
            <person name="Gautier V."/>
            <person name="Ament-Velasquez S.L."/>
            <person name="Kruys A."/>
            <person name="Hutchinson M.I."/>
            <person name="Powell A.J."/>
            <person name="Barry K."/>
            <person name="Miller A.N."/>
            <person name="Grigoriev I.V."/>
            <person name="Debuchy R."/>
            <person name="Gladieux P."/>
            <person name="Thoren M.H."/>
            <person name="Johannesson H."/>
        </authorList>
    </citation>
    <scope>NUCLEOTIDE SEQUENCE</scope>
    <source>
        <strain evidence="3">CBS 606.72</strain>
    </source>
</reference>
<dbReference type="InterPro" id="IPR002775">
    <property type="entry name" value="DNA/RNA-bd_Alba-like"/>
</dbReference>
<accession>A0AA39WIY0</accession>